<feature type="region of interest" description="Disordered" evidence="1">
    <location>
        <begin position="324"/>
        <end position="440"/>
    </location>
</feature>
<organism evidence="3">
    <name type="scientific">Chromera velia CCMP2878</name>
    <dbReference type="NCBI Taxonomy" id="1169474"/>
    <lineage>
        <taxon>Eukaryota</taxon>
        <taxon>Sar</taxon>
        <taxon>Alveolata</taxon>
        <taxon>Colpodellida</taxon>
        <taxon>Chromeraceae</taxon>
        <taxon>Chromera</taxon>
    </lineage>
</organism>
<gene>
    <name evidence="3" type="ORF">Cvel_15804</name>
</gene>
<dbReference type="InterPro" id="IPR036047">
    <property type="entry name" value="F-box-like_dom_sf"/>
</dbReference>
<feature type="compositionally biased region" description="Basic residues" evidence="1">
    <location>
        <begin position="637"/>
        <end position="646"/>
    </location>
</feature>
<feature type="compositionally biased region" description="Low complexity" evidence="1">
    <location>
        <begin position="603"/>
        <end position="627"/>
    </location>
</feature>
<reference evidence="3" key="1">
    <citation type="submission" date="2014-11" db="EMBL/GenBank/DDBJ databases">
        <authorList>
            <person name="Otto D Thomas"/>
            <person name="Naeem Raeece"/>
        </authorList>
    </citation>
    <scope>NUCLEOTIDE SEQUENCE</scope>
</reference>
<feature type="compositionally biased region" description="Basic and acidic residues" evidence="1">
    <location>
        <begin position="563"/>
        <end position="581"/>
    </location>
</feature>
<proteinExistence type="predicted"/>
<dbReference type="AlphaFoldDB" id="A0A0G4F8R8"/>
<evidence type="ECO:0000259" key="2">
    <source>
        <dbReference type="PROSITE" id="PS50181"/>
    </source>
</evidence>
<evidence type="ECO:0000256" key="1">
    <source>
        <dbReference type="SAM" id="MobiDB-lite"/>
    </source>
</evidence>
<feature type="compositionally biased region" description="Low complexity" evidence="1">
    <location>
        <begin position="293"/>
        <end position="303"/>
    </location>
</feature>
<dbReference type="PROSITE" id="PS50181">
    <property type="entry name" value="FBOX"/>
    <property type="match status" value="1"/>
</dbReference>
<feature type="region of interest" description="Disordered" evidence="1">
    <location>
        <begin position="563"/>
        <end position="646"/>
    </location>
</feature>
<dbReference type="SUPFAM" id="SSF81383">
    <property type="entry name" value="F-box domain"/>
    <property type="match status" value="1"/>
</dbReference>
<feature type="compositionally biased region" description="Basic and acidic residues" evidence="1">
    <location>
        <begin position="402"/>
        <end position="432"/>
    </location>
</feature>
<evidence type="ECO:0000313" key="3">
    <source>
        <dbReference type="EMBL" id="CEM09109.1"/>
    </source>
</evidence>
<dbReference type="InterPro" id="IPR001810">
    <property type="entry name" value="F-box_dom"/>
</dbReference>
<feature type="region of interest" description="Disordered" evidence="1">
    <location>
        <begin position="75"/>
        <end position="104"/>
    </location>
</feature>
<name>A0A0G4F8R8_9ALVE</name>
<protein>
    <recommendedName>
        <fullName evidence="2">F-box domain-containing protein</fullName>
    </recommendedName>
</protein>
<feature type="region of interest" description="Disordered" evidence="1">
    <location>
        <begin position="231"/>
        <end position="307"/>
    </location>
</feature>
<dbReference type="Gene3D" id="3.90.530.10">
    <property type="entry name" value="XPA C-terminal domain"/>
    <property type="match status" value="1"/>
</dbReference>
<feature type="compositionally biased region" description="Acidic residues" evidence="1">
    <location>
        <begin position="266"/>
        <end position="275"/>
    </location>
</feature>
<feature type="domain" description="F-box" evidence="2">
    <location>
        <begin position="158"/>
        <end position="204"/>
    </location>
</feature>
<dbReference type="InterPro" id="IPR037129">
    <property type="entry name" value="XPA_sf"/>
</dbReference>
<dbReference type="VEuPathDB" id="CryptoDB:Cvel_15804"/>
<dbReference type="EMBL" id="CDMZ01000206">
    <property type="protein sequence ID" value="CEM09109.1"/>
    <property type="molecule type" value="Genomic_DNA"/>
</dbReference>
<sequence>MALQDPVLLSQVQKALEKILTPKTFADVGIIDARREVEKRLRLSPLSLDKVKTDFAHLFFERVALLSKLSSSSSSSASKRKQRRGEKEEKGGTTQGDGSEGEGSECEIVQVTGVWSSSAVNPPSSSSSSSSHAPALTGAAACVPVVVVESDDEDWELPLRFADLPEETYMVLLPLLELHEILRCFQVCKALGAYAARSALWRLLLSLCRTRFPRLNFERLSQTFSEPERMSLRSAFEGETVSSVDSEDGGGGGEEGEEHERHEGQTNEEIEEEEERHERRRRVLPDALQPAVSSSSSSSSSSSAAPGAARELIEVGAGIFFVEEGDDPGVRRQFEGEGEGEGEETAASGSREALGPSHARSFSHGAAAAGGAGGAQQMRQTRRGVGSGFGFSRFRGKRQKKKEVEEGKQKASGRETTEGEGHAGELDHDRSRCRNSSDSPTSLCAPFRPFLRSLVSSCCYQCGRGDPVRLRGHKLKVPICSDCSTRYSDGSAAAARAERRIFICPAHAEEEWGLRRQSLLDSSLPWGFAENPFSAQFAAMRLFFREDVRVLHFRLEKEARLAARQRERESKQKDVAKERLKSKTGAKKGGRNGQAGPGPQMRSNSTSDLSGPSSSSSSSASAAAAVSVTRGIAKSLAKPRSRKKKD</sequence>
<accession>A0A0G4F8R8</accession>